<feature type="transmembrane region" description="Helical" evidence="1">
    <location>
        <begin position="43"/>
        <end position="64"/>
    </location>
</feature>
<sequence>MLLLTKITSIFQIILGLFMALYHLATIIPWYMNSLSVYGTHSLFLVAGDLFILGLGILGVLIGFQVGKIKNDERTATFMYTGGCLFVIPTIAWILAAQGAVEFSLTVLYSKVLIFPKTMTAQTKLALLYLDPAFSFAFMLLTAIVAIISLVAAVKNVKRAVPQLFDGSGVSKNVETSEEHQTSYVAFNNKQ</sequence>
<keyword evidence="1" id="KW-0812">Transmembrane</keyword>
<dbReference type="KEGG" id="ngr:NAEGRDRAFT_62568"/>
<dbReference type="InParanoid" id="D2V1G2"/>
<feature type="transmembrane region" description="Helical" evidence="1">
    <location>
        <begin position="7"/>
        <end position="31"/>
    </location>
</feature>
<dbReference type="GeneID" id="8849971"/>
<dbReference type="EMBL" id="GG738848">
    <property type="protein sequence ID" value="EFC49160.1"/>
    <property type="molecule type" value="Genomic_DNA"/>
</dbReference>
<evidence type="ECO:0000313" key="3">
    <source>
        <dbReference type="Proteomes" id="UP000006671"/>
    </source>
</evidence>
<feature type="transmembrane region" description="Helical" evidence="1">
    <location>
        <begin position="133"/>
        <end position="154"/>
    </location>
</feature>
<name>D2V1G2_NAEGR</name>
<accession>D2V1G2</accession>
<dbReference type="AlphaFoldDB" id="D2V1G2"/>
<dbReference type="Proteomes" id="UP000006671">
    <property type="component" value="Unassembled WGS sequence"/>
</dbReference>
<keyword evidence="1" id="KW-0472">Membrane</keyword>
<dbReference type="VEuPathDB" id="AmoebaDB:NAEGRDRAFT_62568"/>
<keyword evidence="1" id="KW-1133">Transmembrane helix</keyword>
<reference evidence="2 3" key="1">
    <citation type="journal article" date="2010" name="Cell">
        <title>The genome of Naegleria gruberi illuminates early eukaryotic versatility.</title>
        <authorList>
            <person name="Fritz-Laylin L.K."/>
            <person name="Prochnik S.E."/>
            <person name="Ginger M.L."/>
            <person name="Dacks J.B."/>
            <person name="Carpenter M.L."/>
            <person name="Field M.C."/>
            <person name="Kuo A."/>
            <person name="Paredez A."/>
            <person name="Chapman J."/>
            <person name="Pham J."/>
            <person name="Shu S."/>
            <person name="Neupane R."/>
            <person name="Cipriano M."/>
            <person name="Mancuso J."/>
            <person name="Tu H."/>
            <person name="Salamov A."/>
            <person name="Lindquist E."/>
            <person name="Shapiro H."/>
            <person name="Lucas S."/>
            <person name="Grigoriev I.V."/>
            <person name="Cande W.Z."/>
            <person name="Fulton C."/>
            <person name="Rokhsar D.S."/>
            <person name="Dawson S.C."/>
        </authorList>
    </citation>
    <scope>NUCLEOTIDE SEQUENCE [LARGE SCALE GENOMIC DNA]</scope>
    <source>
        <strain evidence="2 3">NEG-M</strain>
    </source>
</reference>
<proteinExistence type="predicted"/>
<gene>
    <name evidence="2" type="ORF">NAEGRDRAFT_62568</name>
</gene>
<evidence type="ECO:0000313" key="2">
    <source>
        <dbReference type="EMBL" id="EFC49160.1"/>
    </source>
</evidence>
<organism evidence="3">
    <name type="scientific">Naegleria gruberi</name>
    <name type="common">Amoeba</name>
    <dbReference type="NCBI Taxonomy" id="5762"/>
    <lineage>
        <taxon>Eukaryota</taxon>
        <taxon>Discoba</taxon>
        <taxon>Heterolobosea</taxon>
        <taxon>Tetramitia</taxon>
        <taxon>Eutetramitia</taxon>
        <taxon>Vahlkampfiidae</taxon>
        <taxon>Naegleria</taxon>
    </lineage>
</organism>
<dbReference type="RefSeq" id="XP_002681904.1">
    <property type="nucleotide sequence ID" value="XM_002681858.1"/>
</dbReference>
<evidence type="ECO:0000256" key="1">
    <source>
        <dbReference type="SAM" id="Phobius"/>
    </source>
</evidence>
<keyword evidence="3" id="KW-1185">Reference proteome</keyword>
<protein>
    <submittedName>
        <fullName evidence="2">Predicted protein</fullName>
    </submittedName>
</protein>
<feature type="transmembrane region" description="Helical" evidence="1">
    <location>
        <begin position="76"/>
        <end position="96"/>
    </location>
</feature>